<dbReference type="KEGG" id="soe:110778588"/>
<feature type="transmembrane region" description="Helical" evidence="1">
    <location>
        <begin position="38"/>
        <end position="61"/>
    </location>
</feature>
<keyword evidence="1" id="KW-0472">Membrane</keyword>
<dbReference type="OrthoDB" id="689054at2759"/>
<dbReference type="PANTHER" id="PTHR33264">
    <property type="entry name" value="EXPRESSED PROTEIN"/>
    <property type="match status" value="1"/>
</dbReference>
<protein>
    <submittedName>
        <fullName evidence="3">Uncharacterized protein</fullName>
    </submittedName>
</protein>
<keyword evidence="1" id="KW-0812">Transmembrane</keyword>
<name>A0A9R0JL70_SPIOL</name>
<proteinExistence type="predicted"/>
<evidence type="ECO:0000313" key="2">
    <source>
        <dbReference type="Proteomes" id="UP000813463"/>
    </source>
</evidence>
<dbReference type="PANTHER" id="PTHR33264:SF6">
    <property type="entry name" value="OS01G0638800 PROTEIN"/>
    <property type="match status" value="1"/>
</dbReference>
<dbReference type="Proteomes" id="UP000813463">
    <property type="component" value="Chromosome 2"/>
</dbReference>
<gene>
    <name evidence="3" type="primary">LOC110778588</name>
</gene>
<dbReference type="RefSeq" id="XP_021838825.1">
    <property type="nucleotide sequence ID" value="XM_021983133.2"/>
</dbReference>
<reference evidence="2" key="1">
    <citation type="journal article" date="2021" name="Nat. Commun.">
        <title>Genomic analyses provide insights into spinach domestication and the genetic basis of agronomic traits.</title>
        <authorList>
            <person name="Cai X."/>
            <person name="Sun X."/>
            <person name="Xu C."/>
            <person name="Sun H."/>
            <person name="Wang X."/>
            <person name="Ge C."/>
            <person name="Zhang Z."/>
            <person name="Wang Q."/>
            <person name="Fei Z."/>
            <person name="Jiao C."/>
            <person name="Wang Q."/>
        </authorList>
    </citation>
    <scope>NUCLEOTIDE SEQUENCE [LARGE SCALE GENOMIC DNA]</scope>
    <source>
        <strain evidence="2">cv. Varoflay</strain>
    </source>
</reference>
<evidence type="ECO:0000256" key="1">
    <source>
        <dbReference type="SAM" id="Phobius"/>
    </source>
</evidence>
<keyword evidence="1" id="KW-1133">Transmembrane helix</keyword>
<reference evidence="3" key="2">
    <citation type="submission" date="2025-08" db="UniProtKB">
        <authorList>
            <consortium name="RefSeq"/>
        </authorList>
    </citation>
    <scope>IDENTIFICATION</scope>
    <source>
        <tissue evidence="3">Leaf</tissue>
    </source>
</reference>
<evidence type="ECO:0000313" key="3">
    <source>
        <dbReference type="RefSeq" id="XP_021838825.1"/>
    </source>
</evidence>
<organism evidence="2 3">
    <name type="scientific">Spinacia oleracea</name>
    <name type="common">Spinach</name>
    <dbReference type="NCBI Taxonomy" id="3562"/>
    <lineage>
        <taxon>Eukaryota</taxon>
        <taxon>Viridiplantae</taxon>
        <taxon>Streptophyta</taxon>
        <taxon>Embryophyta</taxon>
        <taxon>Tracheophyta</taxon>
        <taxon>Spermatophyta</taxon>
        <taxon>Magnoliopsida</taxon>
        <taxon>eudicotyledons</taxon>
        <taxon>Gunneridae</taxon>
        <taxon>Pentapetalae</taxon>
        <taxon>Caryophyllales</taxon>
        <taxon>Chenopodiaceae</taxon>
        <taxon>Chenopodioideae</taxon>
        <taxon>Anserineae</taxon>
        <taxon>Spinacia</taxon>
    </lineage>
</organism>
<dbReference type="AlphaFoldDB" id="A0A9R0JL70"/>
<keyword evidence="2" id="KW-1185">Reference proteome</keyword>
<accession>A0A9R0JL70</accession>
<dbReference type="GeneID" id="110778588"/>
<sequence length="179" mass="19797">MENSMKKRRPRSRFTPEEAGESSVECTGKQCRSCAAALVADCVAVCCCPLALVSLLALAFVKVPYLVGKRCLRKRNNRKRKCKQICEASSSGSSSSSSSIDININSRDINLISGQSKSDIIFEFAKEGDNNHEFLEERRSFCAAFEADKVLFELYQLGHLGFGRVSFTGIQPFAKEHQG</sequence>